<sequence>MDVLPLLLVVLAAFVVIRLVQLALVPSARQNAASAAAVQRLERRGQAAR</sequence>
<evidence type="ECO:0000313" key="1">
    <source>
        <dbReference type="EMBL" id="PWJ51763.1"/>
    </source>
</evidence>
<comment type="caution">
    <text evidence="1">The sequence shown here is derived from an EMBL/GenBank/DDBJ whole genome shotgun (WGS) entry which is preliminary data.</text>
</comment>
<dbReference type="RefSeq" id="WP_170131545.1">
    <property type="nucleotide sequence ID" value="NZ_QGDQ01000020.1"/>
</dbReference>
<proteinExistence type="predicted"/>
<dbReference type="EMBL" id="QGDQ01000020">
    <property type="protein sequence ID" value="PWJ51763.1"/>
    <property type="molecule type" value="Genomic_DNA"/>
</dbReference>
<dbReference type="Proteomes" id="UP000245469">
    <property type="component" value="Unassembled WGS sequence"/>
</dbReference>
<accession>A0A316A2E5</accession>
<organism evidence="1 2">
    <name type="scientific">Quadrisphaera granulorum</name>
    <dbReference type="NCBI Taxonomy" id="317664"/>
    <lineage>
        <taxon>Bacteria</taxon>
        <taxon>Bacillati</taxon>
        <taxon>Actinomycetota</taxon>
        <taxon>Actinomycetes</taxon>
        <taxon>Kineosporiales</taxon>
        <taxon>Kineosporiaceae</taxon>
        <taxon>Quadrisphaera</taxon>
    </lineage>
</organism>
<protein>
    <submittedName>
        <fullName evidence="1">Uncharacterized protein</fullName>
    </submittedName>
</protein>
<name>A0A316A2E5_9ACTN</name>
<reference evidence="1 2" key="1">
    <citation type="submission" date="2018-03" db="EMBL/GenBank/DDBJ databases">
        <title>Genomic Encyclopedia of Archaeal and Bacterial Type Strains, Phase II (KMG-II): from individual species to whole genera.</title>
        <authorList>
            <person name="Goeker M."/>
        </authorList>
    </citation>
    <scope>NUCLEOTIDE SEQUENCE [LARGE SCALE GENOMIC DNA]</scope>
    <source>
        <strain evidence="1 2">DSM 44889</strain>
    </source>
</reference>
<keyword evidence="2" id="KW-1185">Reference proteome</keyword>
<evidence type="ECO:0000313" key="2">
    <source>
        <dbReference type="Proteomes" id="UP000245469"/>
    </source>
</evidence>
<gene>
    <name evidence="1" type="ORF">BXY45_12041</name>
</gene>
<dbReference type="AlphaFoldDB" id="A0A316A2E5"/>